<accession>A0AAV2VZP0</accession>
<reference evidence="1 2" key="1">
    <citation type="journal article" date="2013" name="ISME J.">
        <title>Comparative genomics of pathogenic lineages of Vibrio nigripulchritudo identifies virulence-associated traits.</title>
        <authorList>
            <person name="Goudenege D."/>
            <person name="Labreuche Y."/>
            <person name="Krin E."/>
            <person name="Ansquer D."/>
            <person name="Mangenot S."/>
            <person name="Calteau A."/>
            <person name="Medigue C."/>
            <person name="Mazel D."/>
            <person name="Polz M.F."/>
            <person name="Le Roux F."/>
        </authorList>
    </citation>
    <scope>NUCLEOTIDE SEQUENCE [LARGE SCALE GENOMIC DNA]</scope>
    <source>
        <strain evidence="1 2">SOn1</strain>
    </source>
</reference>
<organism evidence="1 2">
    <name type="scientific">Vibrio nigripulchritudo SOn1</name>
    <dbReference type="NCBI Taxonomy" id="1238450"/>
    <lineage>
        <taxon>Bacteria</taxon>
        <taxon>Pseudomonadati</taxon>
        <taxon>Pseudomonadota</taxon>
        <taxon>Gammaproteobacteria</taxon>
        <taxon>Vibrionales</taxon>
        <taxon>Vibrionaceae</taxon>
        <taxon>Vibrio</taxon>
    </lineage>
</organism>
<gene>
    <name evidence="1" type="ORF">VIBNISOn1_p0077</name>
</gene>
<evidence type="ECO:0008006" key="3">
    <source>
        <dbReference type="Google" id="ProtNLM"/>
    </source>
</evidence>
<dbReference type="RefSeq" id="WP_022614110.1">
    <property type="nucleotide sequence ID" value="NZ_LK391966.1"/>
</dbReference>
<protein>
    <recommendedName>
        <fullName evidence="3">Condensation domain-containing protein</fullName>
    </recommendedName>
</protein>
<comment type="caution">
    <text evidence="1">The sequence shown here is derived from an EMBL/GenBank/DDBJ whole genome shotgun (WGS) entry which is preliminary data.</text>
</comment>
<name>A0AAV2VZP0_9VIBR</name>
<dbReference type="EMBL" id="CAOF01000200">
    <property type="protein sequence ID" value="CCO50240.1"/>
    <property type="molecule type" value="Genomic_DNA"/>
</dbReference>
<dbReference type="AlphaFoldDB" id="A0AAV2VZP0"/>
<dbReference type="SUPFAM" id="SSF52777">
    <property type="entry name" value="CoA-dependent acyltransferases"/>
    <property type="match status" value="1"/>
</dbReference>
<dbReference type="InterPro" id="IPR023213">
    <property type="entry name" value="CAT-like_dom_sf"/>
</dbReference>
<proteinExistence type="predicted"/>
<dbReference type="Proteomes" id="UP000018211">
    <property type="component" value="Unassembled WGS sequence"/>
</dbReference>
<dbReference type="Gene3D" id="3.30.559.30">
    <property type="entry name" value="Nonribosomal peptide synthetase, condensation domain"/>
    <property type="match status" value="1"/>
</dbReference>
<evidence type="ECO:0000313" key="1">
    <source>
        <dbReference type="EMBL" id="CCO50240.1"/>
    </source>
</evidence>
<evidence type="ECO:0000313" key="2">
    <source>
        <dbReference type="Proteomes" id="UP000018211"/>
    </source>
</evidence>
<sequence length="419" mass="47147">MDQIHHFPLDLAETQTIEVTCGLKDKWTGAMLDQSGSGYSGSFRLDFSNCDELEVVQAVASTLSRHPILAATFDLNKGELVGRGPLESDLYDWLTEALSISSESLTEEIFKLSLASSITHPGLKIAKTSEPRKLSIWIGFWTFTCDGLSIDLLTEEISERLTGKAVQLTHKWKGYEKNNLTTVSDKEKVEIYPKSGPYGIDTNLKLSVHGDTRGDSFPFSLSIDTEHLRQIARTYRLTPFMLTFSAFQKAMSEISEISSVVTGVPFSNRLSEYEMTAIGPFSNTISVMTTHSHAPFIEEVNLGVKALIKASKRQRLVNRLLYPDYLSHKSSGYILPFAQIFNAWNSRKQNQEIALSENKFMCLKLLHNNTARAGFEITLDDHHPAVFGRIDMNKRIPISIVNDILKRMDYHLTSLIKEE</sequence>
<dbReference type="Gene3D" id="3.30.559.10">
    <property type="entry name" value="Chloramphenicol acetyltransferase-like domain"/>
    <property type="match status" value="1"/>
</dbReference>